<evidence type="ECO:0000313" key="1">
    <source>
        <dbReference type="EMBL" id="OHX63796.1"/>
    </source>
</evidence>
<dbReference type="RefSeq" id="WP_044228073.1">
    <property type="nucleotide sequence ID" value="NZ_JRYR02000004.1"/>
</dbReference>
<dbReference type="OrthoDB" id="1357763at2"/>
<gene>
    <name evidence="1" type="ORF">NH26_24800</name>
</gene>
<reference evidence="1 2" key="1">
    <citation type="journal article" date="2012" name="Int. J. Syst. Evol. Microbiol.">
        <title>Flammeovirga pacifica sp. nov., isolated from deep-sea sediment.</title>
        <authorList>
            <person name="Xu H."/>
            <person name="Fu Y."/>
            <person name="Yang N."/>
            <person name="Ding Z."/>
            <person name="Lai Q."/>
            <person name="Zeng R."/>
        </authorList>
    </citation>
    <scope>NUCLEOTIDE SEQUENCE [LARGE SCALE GENOMIC DNA]</scope>
    <source>
        <strain evidence="2">DSM 24597 / LMG 26175 / WPAGA1</strain>
    </source>
</reference>
<evidence type="ECO:0000313" key="2">
    <source>
        <dbReference type="Proteomes" id="UP000179797"/>
    </source>
</evidence>
<protein>
    <submittedName>
        <fullName evidence="1">Uncharacterized protein</fullName>
    </submittedName>
</protein>
<sequence length="332" mass="39531">MKSIFVIFISIVPFFVYAQQKTALDSLLEKYTLQEIKEMSPLEMDFELEKLRGLMRQEQIININKYNVTKLDPFDTLGIEKALKKEVLKINSQIFSYRKEVYPNCYIDVFRSFGIPNVDFYSDPLKRTLEDDDILTYNDGMYDRYLIGDINAVVNQSRREYYFDSSGQLKLIEIFYGRNLNNGKLQEQDLGVDYVHRKLYVNNNELIYVLDSSSFNAYKETEHMSIETVSEDEIYQVSSSETYYYKQNPIIEECKTVYDIRFMTFYHLDTASTETVCHYFDSERTEMDFRNYMIEYKERFDEKYLHPVDSSGFQPYQVFFGDTVSIDLIKEE</sequence>
<organism evidence="1 2">
    <name type="scientific">Flammeovirga pacifica</name>
    <dbReference type="NCBI Taxonomy" id="915059"/>
    <lineage>
        <taxon>Bacteria</taxon>
        <taxon>Pseudomonadati</taxon>
        <taxon>Bacteroidota</taxon>
        <taxon>Cytophagia</taxon>
        <taxon>Cytophagales</taxon>
        <taxon>Flammeovirgaceae</taxon>
        <taxon>Flammeovirga</taxon>
    </lineage>
</organism>
<dbReference type="AlphaFoldDB" id="A0A1S1YRZ0"/>
<accession>A0A1S1YRZ0</accession>
<keyword evidence="2" id="KW-1185">Reference proteome</keyword>
<dbReference type="Proteomes" id="UP000179797">
    <property type="component" value="Unassembled WGS sequence"/>
</dbReference>
<comment type="caution">
    <text evidence="1">The sequence shown here is derived from an EMBL/GenBank/DDBJ whole genome shotgun (WGS) entry which is preliminary data.</text>
</comment>
<dbReference type="EMBL" id="JRYR02000004">
    <property type="protein sequence ID" value="OHX63796.1"/>
    <property type="molecule type" value="Genomic_DNA"/>
</dbReference>
<name>A0A1S1YRZ0_FLAPC</name>
<proteinExistence type="predicted"/>